<name>A9DKG8_9FLAO</name>
<dbReference type="GO" id="GO:0005737">
    <property type="term" value="C:cytoplasm"/>
    <property type="evidence" value="ECO:0007669"/>
    <property type="project" value="UniProtKB-SubCell"/>
</dbReference>
<evidence type="ECO:0000256" key="10">
    <source>
        <dbReference type="SAM" id="SignalP"/>
    </source>
</evidence>
<dbReference type="STRING" id="391587.KAOT1_13937"/>
<evidence type="ECO:0000256" key="9">
    <source>
        <dbReference type="SAM" id="Phobius"/>
    </source>
</evidence>
<dbReference type="Gene3D" id="1.25.40.10">
    <property type="entry name" value="Tetratricopeptide repeat domain"/>
    <property type="match status" value="2"/>
</dbReference>
<dbReference type="Pfam" id="PF12833">
    <property type="entry name" value="HTH_18"/>
    <property type="match status" value="1"/>
</dbReference>
<evidence type="ECO:0000256" key="8">
    <source>
        <dbReference type="PROSITE-ProRule" id="PRU00339"/>
    </source>
</evidence>
<dbReference type="eggNOG" id="COG2207">
    <property type="taxonomic scope" value="Bacteria"/>
</dbReference>
<evidence type="ECO:0000259" key="11">
    <source>
        <dbReference type="PROSITE" id="PS01124"/>
    </source>
</evidence>
<evidence type="ECO:0000256" key="6">
    <source>
        <dbReference type="ARBA" id="ARBA00023163"/>
    </source>
</evidence>
<dbReference type="InterPro" id="IPR011990">
    <property type="entry name" value="TPR-like_helical_dom_sf"/>
</dbReference>
<dbReference type="EMBL" id="ABIB01000001">
    <property type="protein sequence ID" value="EDP98323.1"/>
    <property type="molecule type" value="Genomic_DNA"/>
</dbReference>
<comment type="caution">
    <text evidence="12">The sequence shown here is derived from an EMBL/GenBank/DDBJ whole genome shotgun (WGS) entry which is preliminary data.</text>
</comment>
<keyword evidence="10" id="KW-0732">Signal</keyword>
<evidence type="ECO:0000256" key="4">
    <source>
        <dbReference type="ARBA" id="ARBA00022803"/>
    </source>
</evidence>
<dbReference type="InterPro" id="IPR018060">
    <property type="entry name" value="HTH_AraC"/>
</dbReference>
<dbReference type="GO" id="GO:0043565">
    <property type="term" value="F:sequence-specific DNA binding"/>
    <property type="evidence" value="ECO:0007669"/>
    <property type="project" value="InterPro"/>
</dbReference>
<dbReference type="GO" id="GO:0003700">
    <property type="term" value="F:DNA-binding transcription factor activity"/>
    <property type="evidence" value="ECO:0007669"/>
    <property type="project" value="InterPro"/>
</dbReference>
<comment type="subcellular location">
    <subcellularLocation>
        <location evidence="1">Cytoplasm</location>
    </subcellularLocation>
</comment>
<evidence type="ECO:0000256" key="7">
    <source>
        <dbReference type="ARBA" id="ARBA00038253"/>
    </source>
</evidence>
<keyword evidence="6" id="KW-0804">Transcription</keyword>
<protein>
    <submittedName>
        <fullName evidence="12">TPR-repeat-containing protein</fullName>
    </submittedName>
</protein>
<evidence type="ECO:0000256" key="5">
    <source>
        <dbReference type="ARBA" id="ARBA00023015"/>
    </source>
</evidence>
<keyword evidence="5" id="KW-0805">Transcription regulation</keyword>
<dbReference type="HOGENOM" id="CLU_030864_0_0_10"/>
<evidence type="ECO:0000256" key="1">
    <source>
        <dbReference type="ARBA" id="ARBA00004496"/>
    </source>
</evidence>
<proteinExistence type="inferred from homology"/>
<feature type="domain" description="HTH araC/xylS-type" evidence="11">
    <location>
        <begin position="441"/>
        <end position="553"/>
    </location>
</feature>
<dbReference type="Gene3D" id="1.10.10.60">
    <property type="entry name" value="Homeodomain-like"/>
    <property type="match status" value="2"/>
</dbReference>
<evidence type="ECO:0000256" key="2">
    <source>
        <dbReference type="ARBA" id="ARBA00022490"/>
    </source>
</evidence>
<dbReference type="InterPro" id="IPR009057">
    <property type="entry name" value="Homeodomain-like_sf"/>
</dbReference>
<feature type="chain" id="PRO_5002737567" evidence="10">
    <location>
        <begin position="24"/>
        <end position="564"/>
    </location>
</feature>
<keyword evidence="9" id="KW-0812">Transmembrane</keyword>
<feature type="repeat" description="TPR" evidence="8">
    <location>
        <begin position="273"/>
        <end position="306"/>
    </location>
</feature>
<keyword evidence="3" id="KW-0677">Repeat</keyword>
<organism evidence="12 13">
    <name type="scientific">Kordia algicida OT-1</name>
    <dbReference type="NCBI Taxonomy" id="391587"/>
    <lineage>
        <taxon>Bacteria</taxon>
        <taxon>Pseudomonadati</taxon>
        <taxon>Bacteroidota</taxon>
        <taxon>Flavobacteriia</taxon>
        <taxon>Flavobacteriales</taxon>
        <taxon>Flavobacteriaceae</taxon>
        <taxon>Kordia</taxon>
    </lineage>
</organism>
<dbReference type="OrthoDB" id="5295174at2"/>
<comment type="similarity">
    <text evidence="7">Belongs to the Rap family.</text>
</comment>
<keyword evidence="9" id="KW-0472">Membrane</keyword>
<keyword evidence="4 8" id="KW-0802">TPR repeat</keyword>
<accession>A9DKG8</accession>
<dbReference type="PROSITE" id="PS01124">
    <property type="entry name" value="HTH_ARAC_FAMILY_2"/>
    <property type="match status" value="1"/>
</dbReference>
<dbReference type="AlphaFoldDB" id="A9DKG8"/>
<dbReference type="RefSeq" id="WP_007095336.1">
    <property type="nucleotide sequence ID" value="NZ_DS544873.1"/>
</dbReference>
<evidence type="ECO:0000256" key="3">
    <source>
        <dbReference type="ARBA" id="ARBA00022737"/>
    </source>
</evidence>
<feature type="repeat" description="TPR" evidence="8">
    <location>
        <begin position="233"/>
        <end position="266"/>
    </location>
</feature>
<dbReference type="Proteomes" id="UP000002945">
    <property type="component" value="Unassembled WGS sequence"/>
</dbReference>
<dbReference type="SUPFAM" id="SSF48452">
    <property type="entry name" value="TPR-like"/>
    <property type="match status" value="2"/>
</dbReference>
<feature type="transmembrane region" description="Helical" evidence="9">
    <location>
        <begin position="386"/>
        <end position="405"/>
    </location>
</feature>
<dbReference type="PROSITE" id="PS50005">
    <property type="entry name" value="TPR"/>
    <property type="match status" value="2"/>
</dbReference>
<sequence length="564" mass="65763">MKFLFPKFLVCLVVCISASFATAQEMPKDASNEEIFDFIIQHKYSNPELSKKYARILVAKSKKEQDSIYLFNAYAQCCKISNIEGNYELAIQHCDSAITTAKALNNKRFLVEVYLTKGNAIVFLGDNKKALENYLYALDITKELNAIDFEIVTNANIAKIKRRMGFYEEALSIYKKNTLLAEQNDFENKMILINSYMGVGGTFLRLQQPDSTLIYSEKGLQKSLAINDLEGVSYFYIDIGIAHFIKGNFKTAIEYLQKAEKITKGLNNQNRLTEIYYYIGKSYFELEKYEETISFLKKVETIVEENNEKKDIVYNPPELLGTYLTLSKVYELTDKRDLFLEYTSKYLQLRDSNENQDIKVIKELYETVKKENNSLSSRASTLQNRLVYVLLFSIFVVGLCAYFFYKFLKAKKQNKIIFDKLVSKVNTQKVEKPKPEFNIEDKKVAAILERLDKLEESLFFLNSNCTLQTLAKKVKTNTNYLSKIINKYKQKKFYEYLNDLRIQYVLKRLNEDPKFRKYSIKHIAEEIGYKSTNSFTKYFKASTKLYPSYYIKNLESTDENNTSN</sequence>
<dbReference type="PANTHER" id="PTHR46630:SF1">
    <property type="entry name" value="TETRATRICOPEPTIDE REPEAT PROTEIN 29"/>
    <property type="match status" value="1"/>
</dbReference>
<dbReference type="SUPFAM" id="SSF46689">
    <property type="entry name" value="Homeodomain-like"/>
    <property type="match status" value="1"/>
</dbReference>
<feature type="signal peptide" evidence="10">
    <location>
        <begin position="1"/>
        <end position="23"/>
    </location>
</feature>
<dbReference type="InterPro" id="IPR051476">
    <property type="entry name" value="Bac_ResReg_Asp_Phosphatase"/>
</dbReference>
<evidence type="ECO:0000313" key="12">
    <source>
        <dbReference type="EMBL" id="EDP98323.1"/>
    </source>
</evidence>
<dbReference type="SMART" id="SM00028">
    <property type="entry name" value="TPR"/>
    <property type="match status" value="5"/>
</dbReference>
<keyword evidence="2" id="KW-0963">Cytoplasm</keyword>
<dbReference type="SMART" id="SM00342">
    <property type="entry name" value="HTH_ARAC"/>
    <property type="match status" value="1"/>
</dbReference>
<evidence type="ECO:0000313" key="13">
    <source>
        <dbReference type="Proteomes" id="UP000002945"/>
    </source>
</evidence>
<dbReference type="InterPro" id="IPR019734">
    <property type="entry name" value="TPR_rpt"/>
</dbReference>
<gene>
    <name evidence="12" type="ORF">KAOT1_13937</name>
</gene>
<keyword evidence="13" id="KW-1185">Reference proteome</keyword>
<reference evidence="12 13" key="1">
    <citation type="journal article" date="2011" name="J. Bacteriol.">
        <title>Genome sequence of the algicidal bacterium Kordia algicida OT-1.</title>
        <authorList>
            <person name="Lee H.S."/>
            <person name="Kang S.G."/>
            <person name="Kwon K.K."/>
            <person name="Lee J.H."/>
            <person name="Kim S.J."/>
        </authorList>
    </citation>
    <scope>NUCLEOTIDE SEQUENCE [LARGE SCALE GENOMIC DNA]</scope>
    <source>
        <strain evidence="12 13">OT-1</strain>
    </source>
</reference>
<keyword evidence="9" id="KW-1133">Transmembrane helix</keyword>
<dbReference type="Pfam" id="PF13181">
    <property type="entry name" value="TPR_8"/>
    <property type="match status" value="1"/>
</dbReference>
<dbReference type="PANTHER" id="PTHR46630">
    <property type="entry name" value="TETRATRICOPEPTIDE REPEAT PROTEIN 29"/>
    <property type="match status" value="1"/>
</dbReference>